<protein>
    <submittedName>
        <fullName evidence="7">JAB domain-containing protein</fullName>
    </submittedName>
</protein>
<dbReference type="PANTHER" id="PTHR30471:SF3">
    <property type="entry name" value="UPF0758 PROTEIN YEES-RELATED"/>
    <property type="match status" value="1"/>
</dbReference>
<evidence type="ECO:0000256" key="3">
    <source>
        <dbReference type="ARBA" id="ARBA00022801"/>
    </source>
</evidence>
<sequence length="157" mass="17959">MKAKLLKPLLEVSTFNEIEIYYKRPIFNQNRIVKNSKDSERLLRAFIDDKRIDYKEFFWVMLLSNANQVIGISEIAMGNTSSVPVNIKEIHQLTLLANASAIIVAHNHPSGKLSPSESDKSLTKKLKNTSKLFDVTLLDHLILTSEDFISFSDNHWI</sequence>
<dbReference type="PROSITE" id="PS50249">
    <property type="entry name" value="MPN"/>
    <property type="match status" value="1"/>
</dbReference>
<dbReference type="InterPro" id="IPR025657">
    <property type="entry name" value="RadC_JAB"/>
</dbReference>
<comment type="caution">
    <text evidence="7">The sequence shown here is derived from an EMBL/GenBank/DDBJ whole genome shotgun (WGS) entry which is preliminary data.</text>
</comment>
<evidence type="ECO:0000313" key="7">
    <source>
        <dbReference type="EMBL" id="MDO5969301.1"/>
    </source>
</evidence>
<feature type="domain" description="MPN" evidence="6">
    <location>
        <begin position="32"/>
        <end position="157"/>
    </location>
</feature>
<keyword evidence="8" id="KW-1185">Reference proteome</keyword>
<dbReference type="EMBL" id="JAUOEK010000069">
    <property type="protein sequence ID" value="MDO5969301.1"/>
    <property type="molecule type" value="Genomic_DNA"/>
</dbReference>
<reference evidence="7" key="1">
    <citation type="submission" date="2023-07" db="EMBL/GenBank/DDBJ databases">
        <title>Two novel species in the genus Flavivirga.</title>
        <authorList>
            <person name="Kwon K."/>
        </authorList>
    </citation>
    <scope>NUCLEOTIDE SEQUENCE</scope>
    <source>
        <strain evidence="7">KCTC 52353</strain>
    </source>
</reference>
<keyword evidence="5" id="KW-0482">Metalloprotease</keyword>
<gene>
    <name evidence="7" type="ORF">Q4Q35_05735</name>
</gene>
<organism evidence="7 8">
    <name type="scientific">Flavivirga aquimarina</name>
    <dbReference type="NCBI Taxonomy" id="2027862"/>
    <lineage>
        <taxon>Bacteria</taxon>
        <taxon>Pseudomonadati</taxon>
        <taxon>Bacteroidota</taxon>
        <taxon>Flavobacteriia</taxon>
        <taxon>Flavobacteriales</taxon>
        <taxon>Flavobacteriaceae</taxon>
        <taxon>Flavivirga</taxon>
    </lineage>
</organism>
<evidence type="ECO:0000256" key="1">
    <source>
        <dbReference type="ARBA" id="ARBA00022670"/>
    </source>
</evidence>
<evidence type="ECO:0000256" key="5">
    <source>
        <dbReference type="ARBA" id="ARBA00023049"/>
    </source>
</evidence>
<dbReference type="CDD" id="cd08071">
    <property type="entry name" value="MPN_DUF2466"/>
    <property type="match status" value="1"/>
</dbReference>
<dbReference type="InterPro" id="IPR001405">
    <property type="entry name" value="UPF0758"/>
</dbReference>
<keyword evidence="1" id="KW-0645">Protease</keyword>
<dbReference type="Proteomes" id="UP001176883">
    <property type="component" value="Unassembled WGS sequence"/>
</dbReference>
<dbReference type="Gene3D" id="3.40.140.10">
    <property type="entry name" value="Cytidine Deaminase, domain 2"/>
    <property type="match status" value="1"/>
</dbReference>
<name>A0ABT8W889_9FLAO</name>
<dbReference type="PROSITE" id="PS01302">
    <property type="entry name" value="UPF0758"/>
    <property type="match status" value="1"/>
</dbReference>
<keyword evidence="4" id="KW-0862">Zinc</keyword>
<evidence type="ECO:0000256" key="4">
    <source>
        <dbReference type="ARBA" id="ARBA00022833"/>
    </source>
</evidence>
<evidence type="ECO:0000313" key="8">
    <source>
        <dbReference type="Proteomes" id="UP001176883"/>
    </source>
</evidence>
<keyword evidence="2" id="KW-0479">Metal-binding</keyword>
<evidence type="ECO:0000256" key="2">
    <source>
        <dbReference type="ARBA" id="ARBA00022723"/>
    </source>
</evidence>
<proteinExistence type="predicted"/>
<keyword evidence="3" id="KW-0378">Hydrolase</keyword>
<accession>A0ABT8W889</accession>
<dbReference type="InterPro" id="IPR037518">
    <property type="entry name" value="MPN"/>
</dbReference>
<dbReference type="Pfam" id="PF04002">
    <property type="entry name" value="RadC"/>
    <property type="match status" value="1"/>
</dbReference>
<dbReference type="InterPro" id="IPR020891">
    <property type="entry name" value="UPF0758_CS"/>
</dbReference>
<dbReference type="RefSeq" id="WP_303276989.1">
    <property type="nucleotide sequence ID" value="NZ_JAUOEK010000069.1"/>
</dbReference>
<evidence type="ECO:0000259" key="6">
    <source>
        <dbReference type="PROSITE" id="PS50249"/>
    </source>
</evidence>
<dbReference type="PANTHER" id="PTHR30471">
    <property type="entry name" value="DNA REPAIR PROTEIN RADC"/>
    <property type="match status" value="1"/>
</dbReference>